<accession>A0A5C0WK31</accession>
<dbReference type="Gene3D" id="3.10.350.10">
    <property type="entry name" value="LysM domain"/>
    <property type="match status" value="1"/>
</dbReference>
<dbReference type="Pfam" id="PF20918">
    <property type="entry name" value="SPOCS_spoVID-N"/>
    <property type="match status" value="1"/>
</dbReference>
<protein>
    <submittedName>
        <fullName evidence="3">Stage VI sporulation protein D</fullName>
    </submittedName>
</protein>
<reference evidence="3 4" key="1">
    <citation type="journal article" date="2018" name="Plant Biotechnol. Rep.">
        <title>Diversity and antifungal activity of endophytic bacteria associated with Panax ginseng seedlings.</title>
        <authorList>
            <person name="Park J.M."/>
            <person name="Hong C.E."/>
            <person name="Jo S.H."/>
        </authorList>
    </citation>
    <scope>NUCLEOTIDE SEQUENCE [LARGE SCALE GENOMIC DNA]</scope>
    <source>
        <strain evidence="3 4">PgKB20</strain>
    </source>
</reference>
<feature type="compositionally biased region" description="Basic and acidic residues" evidence="1">
    <location>
        <begin position="183"/>
        <end position="203"/>
    </location>
</feature>
<organism evidence="3 4">
    <name type="scientific">Bacillus safensis</name>
    <dbReference type="NCBI Taxonomy" id="561879"/>
    <lineage>
        <taxon>Bacteria</taxon>
        <taxon>Bacillati</taxon>
        <taxon>Bacillota</taxon>
        <taxon>Bacilli</taxon>
        <taxon>Bacillales</taxon>
        <taxon>Bacillaceae</taxon>
        <taxon>Bacillus</taxon>
    </lineage>
</organism>
<dbReference type="RefSeq" id="WP_149126416.1">
    <property type="nucleotide sequence ID" value="NZ_CP043404.1"/>
</dbReference>
<feature type="region of interest" description="Disordered" evidence="1">
    <location>
        <begin position="282"/>
        <end position="330"/>
    </location>
</feature>
<dbReference type="AlphaFoldDB" id="A0A5C0WK31"/>
<name>A0A5C0WK31_BACIA</name>
<evidence type="ECO:0000256" key="1">
    <source>
        <dbReference type="SAM" id="MobiDB-lite"/>
    </source>
</evidence>
<evidence type="ECO:0000313" key="4">
    <source>
        <dbReference type="Proteomes" id="UP000325032"/>
    </source>
</evidence>
<feature type="compositionally biased region" description="Acidic residues" evidence="1">
    <location>
        <begin position="282"/>
        <end position="291"/>
    </location>
</feature>
<dbReference type="SUPFAM" id="SSF54106">
    <property type="entry name" value="LysM domain"/>
    <property type="match status" value="1"/>
</dbReference>
<evidence type="ECO:0000313" key="3">
    <source>
        <dbReference type="EMBL" id="QEK64568.1"/>
    </source>
</evidence>
<dbReference type="EMBL" id="CP043404">
    <property type="protein sequence ID" value="QEK64568.1"/>
    <property type="molecule type" value="Genomic_DNA"/>
</dbReference>
<dbReference type="InterPro" id="IPR018392">
    <property type="entry name" value="LysM"/>
</dbReference>
<feature type="domain" description="LysM" evidence="2">
    <location>
        <begin position="388"/>
        <end position="432"/>
    </location>
</feature>
<dbReference type="InterPro" id="IPR048862">
    <property type="entry name" value="SPOCS_spoVID_N"/>
</dbReference>
<evidence type="ECO:0000259" key="2">
    <source>
        <dbReference type="PROSITE" id="PS51782"/>
    </source>
</evidence>
<feature type="region of interest" description="Disordered" evidence="1">
    <location>
        <begin position="174"/>
        <end position="256"/>
    </location>
</feature>
<dbReference type="PROSITE" id="PS51782">
    <property type="entry name" value="LYSM"/>
    <property type="match status" value="1"/>
</dbReference>
<dbReference type="GeneID" id="61769595"/>
<proteinExistence type="predicted"/>
<dbReference type="Proteomes" id="UP000325032">
    <property type="component" value="Chromosome"/>
</dbReference>
<dbReference type="SMART" id="SM00257">
    <property type="entry name" value="LysM"/>
    <property type="match status" value="1"/>
</dbReference>
<dbReference type="Pfam" id="PF01476">
    <property type="entry name" value="LysM"/>
    <property type="match status" value="1"/>
</dbReference>
<keyword evidence="4" id="KW-1185">Reference proteome</keyword>
<gene>
    <name evidence="3" type="primary">spoVID</name>
    <name evidence="3" type="ORF">FX981_02837</name>
</gene>
<feature type="compositionally biased region" description="Acidic residues" evidence="1">
    <location>
        <begin position="230"/>
        <end position="246"/>
    </location>
</feature>
<dbReference type="InterPro" id="IPR036779">
    <property type="entry name" value="LysM_dom_sf"/>
</dbReference>
<sequence length="440" mass="51473">MSQNNRLQFSVEESIYFKSGQEVSELLSISLDPDILVQEVNDYVSIRGSLELTGEYNINQEELLGELSSFPTYREADEVKVREDGTAELLHQFPVDITIPKNKISHLNDVFVFIDAFDYQLTENRLLTIQADLAIEGLLDEETPPAPVEEPYEFVHRPEVDYGDMAYDYQLQPEQEEQEELQGEEREHDENQPVFQHDTRAEQEEQEVQEVQEEEEEEIEIELVNREVEEASDEPEELEEPEEPEQPEQPNNQEEAVALGYRFIPEAQVQEPPFFEPPKLLEEEEREEPFFEVEVRKDPEAAEEQEETVQSYPAFESPADQVEPEHEAHDDEYQLGRLYEREAPKIYESAQEEEELEEDVRETSGSENSLYLTKLFAKQEEEDFSRMKICIVQQEDTVDRICERYQLNVQQLLRTNSLSIDAELEEGQILYIPEYQKSNA</sequence>
<feature type="compositionally biased region" description="Acidic residues" evidence="1">
    <location>
        <begin position="204"/>
        <end position="221"/>
    </location>
</feature>